<feature type="transmembrane region" description="Helical" evidence="1">
    <location>
        <begin position="161"/>
        <end position="179"/>
    </location>
</feature>
<dbReference type="Proteomes" id="UP000321379">
    <property type="component" value="Unassembled WGS sequence"/>
</dbReference>
<feature type="transmembrane region" description="Helical" evidence="1">
    <location>
        <begin position="36"/>
        <end position="57"/>
    </location>
</feature>
<dbReference type="EMBL" id="VRMG01000015">
    <property type="protein sequence ID" value="TXN28216.1"/>
    <property type="molecule type" value="Genomic_DNA"/>
</dbReference>
<feature type="transmembrane region" description="Helical" evidence="1">
    <location>
        <begin position="136"/>
        <end position="155"/>
    </location>
</feature>
<reference evidence="2 3" key="1">
    <citation type="submission" date="2019-08" db="EMBL/GenBank/DDBJ databases">
        <title>Bacterial whole genome sequence for Glaciihabitans sp. CHu50b-6-2.</title>
        <authorList>
            <person name="Jin L."/>
        </authorList>
    </citation>
    <scope>NUCLEOTIDE SEQUENCE [LARGE SCALE GENOMIC DNA]</scope>
    <source>
        <strain evidence="2 3">CHu50b-6-2</strain>
    </source>
</reference>
<keyword evidence="1" id="KW-0472">Membrane</keyword>
<feature type="transmembrane region" description="Helical" evidence="1">
    <location>
        <begin position="335"/>
        <end position="356"/>
    </location>
</feature>
<accession>A0A5C8UJH6</accession>
<protein>
    <recommendedName>
        <fullName evidence="4">Glycosyltransferase RgtA/B/C/D-like domain-containing protein</fullName>
    </recommendedName>
</protein>
<proteinExistence type="predicted"/>
<evidence type="ECO:0000256" key="1">
    <source>
        <dbReference type="SAM" id="Phobius"/>
    </source>
</evidence>
<evidence type="ECO:0000313" key="2">
    <source>
        <dbReference type="EMBL" id="TXN28216.1"/>
    </source>
</evidence>
<dbReference type="RefSeq" id="WP_147784930.1">
    <property type="nucleotide sequence ID" value="NZ_VRMG01000015.1"/>
</dbReference>
<feature type="transmembrane region" description="Helical" evidence="1">
    <location>
        <begin position="221"/>
        <end position="247"/>
    </location>
</feature>
<feature type="transmembrane region" description="Helical" evidence="1">
    <location>
        <begin position="301"/>
        <end position="323"/>
    </location>
</feature>
<comment type="caution">
    <text evidence="2">The sequence shown here is derived from an EMBL/GenBank/DDBJ whole genome shotgun (WGS) entry which is preliminary data.</text>
</comment>
<keyword evidence="1" id="KW-1133">Transmembrane helix</keyword>
<feature type="transmembrane region" description="Helical" evidence="1">
    <location>
        <begin position="191"/>
        <end position="215"/>
    </location>
</feature>
<evidence type="ECO:0000313" key="3">
    <source>
        <dbReference type="Proteomes" id="UP000321379"/>
    </source>
</evidence>
<keyword evidence="3" id="KW-1185">Reference proteome</keyword>
<dbReference type="AlphaFoldDB" id="A0A5C8UJH6"/>
<feature type="transmembrane region" description="Helical" evidence="1">
    <location>
        <begin position="96"/>
        <end position="124"/>
    </location>
</feature>
<name>A0A5C8UJH6_9MICO</name>
<organism evidence="2 3">
    <name type="scientific">Lacisediminihabitans profunda</name>
    <dbReference type="NCBI Taxonomy" id="2594790"/>
    <lineage>
        <taxon>Bacteria</taxon>
        <taxon>Bacillati</taxon>
        <taxon>Actinomycetota</taxon>
        <taxon>Actinomycetes</taxon>
        <taxon>Micrococcales</taxon>
        <taxon>Microbacteriaceae</taxon>
        <taxon>Lacisediminihabitans</taxon>
    </lineage>
</organism>
<gene>
    <name evidence="2" type="ORF">FVP33_17205</name>
</gene>
<sequence>MQQIIPVSVFCILSVLSVAAIAWRSEIGVAVRTPMLVGYGARIVAALGVWVVAGLFAPDAIHYDNSALQIVDAWHGSGALPALGAGKEAFPLLLAALYAVAGHIPALGIILNVTASTVAIPVIAATAKRFGGSPKTGAWIASAFPPFLLWGGMLLRESLTWLLLAVIVWSFACLVDRFFDWHTLLISASSLAALLWVRGSAALIVGAAAAGALVFARKVNIAVRIAVPIVIAALAALVLFGGIKVIGGYSANLLATGQSLLAHSARTGNFPAIQVADPVSAVGTLGLLVPKVLFGPLPWEWSSVGVAFAIDAIVWILLLWLVFMGWRQSKHRRRLLVALIPASALLLALIVSSGNYGTMQRLRVQAAVMIIPIAVLPVRRVGVKEPANVALPLDRAPS</sequence>
<feature type="transmembrane region" description="Helical" evidence="1">
    <location>
        <begin position="6"/>
        <end position="24"/>
    </location>
</feature>
<evidence type="ECO:0008006" key="4">
    <source>
        <dbReference type="Google" id="ProtNLM"/>
    </source>
</evidence>
<keyword evidence="1" id="KW-0812">Transmembrane</keyword>